<gene>
    <name evidence="2" type="primary">jg27863</name>
    <name evidence="2" type="ORF">PAEG_LOCUS2906</name>
</gene>
<dbReference type="Proteomes" id="UP000838756">
    <property type="component" value="Unassembled WGS sequence"/>
</dbReference>
<reference evidence="2" key="1">
    <citation type="submission" date="2022-03" db="EMBL/GenBank/DDBJ databases">
        <authorList>
            <person name="Lindestad O."/>
        </authorList>
    </citation>
    <scope>NUCLEOTIDE SEQUENCE</scope>
</reference>
<organism evidence="2 3">
    <name type="scientific">Pararge aegeria aegeria</name>
    <dbReference type="NCBI Taxonomy" id="348720"/>
    <lineage>
        <taxon>Eukaryota</taxon>
        <taxon>Metazoa</taxon>
        <taxon>Ecdysozoa</taxon>
        <taxon>Arthropoda</taxon>
        <taxon>Hexapoda</taxon>
        <taxon>Insecta</taxon>
        <taxon>Pterygota</taxon>
        <taxon>Neoptera</taxon>
        <taxon>Endopterygota</taxon>
        <taxon>Lepidoptera</taxon>
        <taxon>Glossata</taxon>
        <taxon>Ditrysia</taxon>
        <taxon>Papilionoidea</taxon>
        <taxon>Nymphalidae</taxon>
        <taxon>Satyrinae</taxon>
        <taxon>Satyrini</taxon>
        <taxon>Parargina</taxon>
        <taxon>Pararge</taxon>
    </lineage>
</organism>
<evidence type="ECO:0000256" key="1">
    <source>
        <dbReference type="SAM" id="MobiDB-lite"/>
    </source>
</evidence>
<comment type="caution">
    <text evidence="2">The sequence shown here is derived from an EMBL/GenBank/DDBJ whole genome shotgun (WGS) entry which is preliminary data.</text>
</comment>
<dbReference type="EMBL" id="CAKXAJ010009078">
    <property type="protein sequence ID" value="CAH2211060.1"/>
    <property type="molecule type" value="Genomic_DNA"/>
</dbReference>
<protein>
    <submittedName>
        <fullName evidence="2">Jg27863 protein</fullName>
    </submittedName>
</protein>
<sequence length="113" mass="12505">MRQCASSPQRVAGQRAEAGERGGEAEAVGLLVGLVVAQLLKRVHQLAPLVVARLGHALRMGDGTRYFLEYVSLQPITGPLQSTGCHLHEKGLRPYWWTPHTLKNIIIFFHLVN</sequence>
<dbReference type="AlphaFoldDB" id="A0A8S4QQE7"/>
<feature type="region of interest" description="Disordered" evidence="1">
    <location>
        <begin position="1"/>
        <end position="22"/>
    </location>
</feature>
<keyword evidence="3" id="KW-1185">Reference proteome</keyword>
<name>A0A8S4QQE7_9NEOP</name>
<evidence type="ECO:0000313" key="3">
    <source>
        <dbReference type="Proteomes" id="UP000838756"/>
    </source>
</evidence>
<accession>A0A8S4QQE7</accession>
<proteinExistence type="predicted"/>
<evidence type="ECO:0000313" key="2">
    <source>
        <dbReference type="EMBL" id="CAH2211060.1"/>
    </source>
</evidence>